<evidence type="ECO:0000313" key="1">
    <source>
        <dbReference type="EMBL" id="CAB4008316.1"/>
    </source>
</evidence>
<comment type="caution">
    <text evidence="1">The sequence shown here is derived from an EMBL/GenBank/DDBJ whole genome shotgun (WGS) entry which is preliminary data.</text>
</comment>
<accession>A0A7D9IEA3</accession>
<feature type="non-terminal residue" evidence="1">
    <location>
        <position position="1"/>
    </location>
</feature>
<protein>
    <submittedName>
        <fullName evidence="1">Uncharacterized protein</fullName>
    </submittedName>
</protein>
<dbReference type="CDD" id="cd01670">
    <property type="entry name" value="Death"/>
    <property type="match status" value="1"/>
</dbReference>
<proteinExistence type="predicted"/>
<name>A0A7D9IEA3_PARCT</name>
<dbReference type="Proteomes" id="UP001152795">
    <property type="component" value="Unassembled WGS sequence"/>
</dbReference>
<dbReference type="Gene3D" id="1.10.533.10">
    <property type="entry name" value="Death Domain, Fas"/>
    <property type="match status" value="1"/>
</dbReference>
<evidence type="ECO:0000313" key="2">
    <source>
        <dbReference type="Proteomes" id="UP001152795"/>
    </source>
</evidence>
<sequence>TNDTLDRPVSLEEVYTLSKRLKNKKASANDSLSNEIIKLAVEIKYPQNSGDTFKLTPHIKSFIWNESQKDALRECMSSNEVENKLESLFFQHKGVSSDEATYTDILVANFSEILSDTSQKVLNIKRQKKKIKKELQANIFDSVNKRKSNGLDRFYYTMAAKPFSKEELNFFKFSKLVIHEFPKVIRQIFIIMWDSRIAIRPGYITWDDSTQVRNMLLTSEGGKTDIPTTKSIDEWDCTTLFKATIYAKTFGAPSSKGSNLHDLYLKKVKPPPRSFHSSVQSSTGKQDETYALVIDQLRLLRNTLCHLPKSEIIKTDFDNYVLFVKDALSAVNIDTAFVDAIGQMNEDDFPTEKVKELEECRMKELQATSMFHENLEHKVSCIEEKVDRLVSGISLEEKVNLPDPSSNFVTDDVCRQFTPKELSRIATRISSVWTTVARLTDLFQSYDIDNISLNTSFHDPIEKATQMLNSFKSRLGKREDLAKAIKESGKPDVAAKVRKGYYIDNCD</sequence>
<organism evidence="1 2">
    <name type="scientific">Paramuricea clavata</name>
    <name type="common">Red gorgonian</name>
    <name type="synonym">Violescent sea-whip</name>
    <dbReference type="NCBI Taxonomy" id="317549"/>
    <lineage>
        <taxon>Eukaryota</taxon>
        <taxon>Metazoa</taxon>
        <taxon>Cnidaria</taxon>
        <taxon>Anthozoa</taxon>
        <taxon>Octocorallia</taxon>
        <taxon>Malacalcyonacea</taxon>
        <taxon>Plexauridae</taxon>
        <taxon>Paramuricea</taxon>
    </lineage>
</organism>
<reference evidence="1" key="1">
    <citation type="submission" date="2020-04" db="EMBL/GenBank/DDBJ databases">
        <authorList>
            <person name="Alioto T."/>
            <person name="Alioto T."/>
            <person name="Gomez Garrido J."/>
        </authorList>
    </citation>
    <scope>NUCLEOTIDE SEQUENCE</scope>
    <source>
        <strain evidence="1">A484AB</strain>
    </source>
</reference>
<dbReference type="InterPro" id="IPR011029">
    <property type="entry name" value="DEATH-like_dom_sf"/>
</dbReference>
<dbReference type="OrthoDB" id="5987302at2759"/>
<dbReference type="AlphaFoldDB" id="A0A7D9IEA3"/>
<keyword evidence="2" id="KW-1185">Reference proteome</keyword>
<dbReference type="EMBL" id="CACRXK020006087">
    <property type="protein sequence ID" value="CAB4008316.1"/>
    <property type="molecule type" value="Genomic_DNA"/>
</dbReference>
<gene>
    <name evidence="1" type="ORF">PACLA_8A056470</name>
</gene>